<dbReference type="GeneID" id="120276073"/>
<dbReference type="GO" id="GO:0016799">
    <property type="term" value="F:hydrolase activity, hydrolyzing N-glycosyl compounds"/>
    <property type="evidence" value="ECO:0007669"/>
    <property type="project" value="TreeGrafter"/>
</dbReference>
<evidence type="ECO:0000313" key="6">
    <source>
        <dbReference type="Proteomes" id="UP001515500"/>
    </source>
</evidence>
<reference evidence="7" key="1">
    <citation type="submission" date="2025-08" db="UniProtKB">
        <authorList>
            <consortium name="RefSeq"/>
        </authorList>
    </citation>
    <scope>IDENTIFICATION</scope>
</reference>
<comment type="similarity">
    <text evidence="1">Belongs to the LOG family.</text>
</comment>
<evidence type="ECO:0000256" key="3">
    <source>
        <dbReference type="ARBA" id="ARBA00022712"/>
    </source>
</evidence>
<dbReference type="Pfam" id="PF03641">
    <property type="entry name" value="Lysine_decarbox"/>
    <property type="match status" value="1"/>
</dbReference>
<comment type="catalytic activity">
    <reaction evidence="4">
        <text>N(6)-(dimethylallyl)adenosine 5'-phosphate + H2O = N(6)-dimethylallyladenine + D-ribose 5-phosphate</text>
        <dbReference type="Rhea" id="RHEA:48560"/>
        <dbReference type="ChEBI" id="CHEBI:15377"/>
        <dbReference type="ChEBI" id="CHEBI:17660"/>
        <dbReference type="ChEBI" id="CHEBI:57526"/>
        <dbReference type="ChEBI" id="CHEBI:78346"/>
        <dbReference type="EC" id="3.2.2.n1"/>
    </reaction>
</comment>
<organism evidence="6 7">
    <name type="scientific">Dioscorea cayennensis subsp. rotundata</name>
    <name type="common">White Guinea yam</name>
    <name type="synonym">Dioscorea rotundata</name>
    <dbReference type="NCBI Taxonomy" id="55577"/>
    <lineage>
        <taxon>Eukaryota</taxon>
        <taxon>Viridiplantae</taxon>
        <taxon>Streptophyta</taxon>
        <taxon>Embryophyta</taxon>
        <taxon>Tracheophyta</taxon>
        <taxon>Spermatophyta</taxon>
        <taxon>Magnoliopsida</taxon>
        <taxon>Liliopsida</taxon>
        <taxon>Dioscoreales</taxon>
        <taxon>Dioscoreaceae</taxon>
        <taxon>Dioscorea</taxon>
    </lineage>
</organism>
<comment type="catalytic activity">
    <reaction evidence="5">
        <text>9-ribosyl-trans-zeatin 5'-phosphate + H2O = trans-zeatin + D-ribose 5-phosphate</text>
        <dbReference type="Rhea" id="RHEA:48564"/>
        <dbReference type="ChEBI" id="CHEBI:15377"/>
        <dbReference type="ChEBI" id="CHEBI:16522"/>
        <dbReference type="ChEBI" id="CHEBI:78346"/>
        <dbReference type="ChEBI" id="CHEBI:87947"/>
        <dbReference type="EC" id="3.2.2.n1"/>
    </reaction>
</comment>
<dbReference type="SUPFAM" id="SSF102405">
    <property type="entry name" value="MCP/YpsA-like"/>
    <property type="match status" value="1"/>
</dbReference>
<protein>
    <recommendedName>
        <fullName evidence="2">cytokinin riboside 5'-monophosphate phosphoribohydrolase</fullName>
        <ecNumber evidence="2">3.2.2.n1</ecNumber>
    </recommendedName>
</protein>
<sequence length="156" mass="16896">MTTSKFKTICLFCGSSLGKKKSYKDAAIDLAKELQMFALQVMKNIDLVYGGGNIGLMGLIAQTLFDGGRHVLGVIPTPLMDKEITSVTIGDLKPVKNIHQRKAEMSLHADTFIVMHGLAWNPIDTCATLAMPECITGSHVTENLVSFLGLTLQDGK</sequence>
<evidence type="ECO:0000256" key="2">
    <source>
        <dbReference type="ARBA" id="ARBA00012205"/>
    </source>
</evidence>
<dbReference type="AlphaFoldDB" id="A0AB40CH57"/>
<dbReference type="RefSeq" id="XP_039138744.1">
    <property type="nucleotide sequence ID" value="XM_039282810.1"/>
</dbReference>
<dbReference type="Gene3D" id="3.40.50.450">
    <property type="match status" value="1"/>
</dbReference>
<evidence type="ECO:0000313" key="7">
    <source>
        <dbReference type="RefSeq" id="XP_039138744.1"/>
    </source>
</evidence>
<keyword evidence="3" id="KW-0203">Cytokinin biosynthesis</keyword>
<dbReference type="Proteomes" id="UP001515500">
    <property type="component" value="Chromosome 14"/>
</dbReference>
<evidence type="ECO:0000256" key="1">
    <source>
        <dbReference type="ARBA" id="ARBA00006763"/>
    </source>
</evidence>
<dbReference type="PANTHER" id="PTHR31223:SF65">
    <property type="entry name" value="CYTOKININ RIBOSIDE 5'-MONOPHOSPHATE PHOSPHORIBOHYDROLASE LOG1"/>
    <property type="match status" value="1"/>
</dbReference>
<dbReference type="InterPro" id="IPR031100">
    <property type="entry name" value="LOG_fam"/>
</dbReference>
<evidence type="ECO:0000256" key="4">
    <source>
        <dbReference type="ARBA" id="ARBA00047718"/>
    </source>
</evidence>
<dbReference type="GO" id="GO:0009691">
    <property type="term" value="P:cytokinin biosynthetic process"/>
    <property type="evidence" value="ECO:0007669"/>
    <property type="project" value="UniProtKB-KW"/>
</dbReference>
<name>A0AB40CH57_DIOCR</name>
<dbReference type="PANTHER" id="PTHR31223">
    <property type="entry name" value="LOG FAMILY PROTEIN YJL055W"/>
    <property type="match status" value="1"/>
</dbReference>
<dbReference type="GO" id="GO:0005634">
    <property type="term" value="C:nucleus"/>
    <property type="evidence" value="ECO:0007669"/>
    <property type="project" value="TreeGrafter"/>
</dbReference>
<dbReference type="EC" id="3.2.2.n1" evidence="2"/>
<keyword evidence="6" id="KW-1185">Reference proteome</keyword>
<proteinExistence type="inferred from homology"/>
<accession>A0AB40CH57</accession>
<gene>
    <name evidence="7" type="primary">LOC120276073</name>
</gene>
<dbReference type="GO" id="GO:0005829">
    <property type="term" value="C:cytosol"/>
    <property type="evidence" value="ECO:0007669"/>
    <property type="project" value="TreeGrafter"/>
</dbReference>
<evidence type="ECO:0000256" key="5">
    <source>
        <dbReference type="ARBA" id="ARBA00049153"/>
    </source>
</evidence>